<dbReference type="GO" id="GO:0005524">
    <property type="term" value="F:ATP binding"/>
    <property type="evidence" value="ECO:0007669"/>
    <property type="project" value="UniProtKB-KW"/>
</dbReference>
<feature type="transmembrane region" description="Helical" evidence="7">
    <location>
        <begin position="6"/>
        <end position="28"/>
    </location>
</feature>
<evidence type="ECO:0000256" key="3">
    <source>
        <dbReference type="ARBA" id="ARBA00022741"/>
    </source>
</evidence>
<dbReference type="OrthoDB" id="846150at2"/>
<keyword evidence="6 7" id="KW-0472">Membrane</keyword>
<evidence type="ECO:0000256" key="1">
    <source>
        <dbReference type="ARBA" id="ARBA00004651"/>
    </source>
</evidence>
<proteinExistence type="predicted"/>
<feature type="domain" description="ABC transmembrane type-1" evidence="9">
    <location>
        <begin position="121"/>
        <end position="392"/>
    </location>
</feature>
<keyword evidence="3" id="KW-0547">Nucleotide-binding</keyword>
<dbReference type="GO" id="GO:0005886">
    <property type="term" value="C:plasma membrane"/>
    <property type="evidence" value="ECO:0007669"/>
    <property type="project" value="UniProtKB-SubCell"/>
</dbReference>
<feature type="transmembrane region" description="Helical" evidence="7">
    <location>
        <begin position="48"/>
        <end position="68"/>
    </location>
</feature>
<dbReference type="InterPro" id="IPR036640">
    <property type="entry name" value="ABC1_TM_sf"/>
</dbReference>
<dbReference type="GO" id="GO:0140359">
    <property type="term" value="F:ABC-type transporter activity"/>
    <property type="evidence" value="ECO:0007669"/>
    <property type="project" value="InterPro"/>
</dbReference>
<comment type="subcellular location">
    <subcellularLocation>
        <location evidence="1">Cell membrane</location>
        <topology evidence="1">Multi-pass membrane protein</topology>
    </subcellularLocation>
</comment>
<keyword evidence="5 7" id="KW-1133">Transmembrane helix</keyword>
<evidence type="ECO:0000313" key="11">
    <source>
        <dbReference type="Proteomes" id="UP000288102"/>
    </source>
</evidence>
<dbReference type="GO" id="GO:0034040">
    <property type="term" value="F:ATPase-coupled lipid transmembrane transporter activity"/>
    <property type="evidence" value="ECO:0007669"/>
    <property type="project" value="TreeGrafter"/>
</dbReference>
<dbReference type="Gene3D" id="1.20.1560.10">
    <property type="entry name" value="ABC transporter type 1, transmembrane domain"/>
    <property type="match status" value="1"/>
</dbReference>
<feature type="transmembrane region" description="Helical" evidence="7">
    <location>
        <begin position="365"/>
        <end position="391"/>
    </location>
</feature>
<keyword evidence="4" id="KW-0067">ATP-binding</keyword>
<evidence type="ECO:0000256" key="2">
    <source>
        <dbReference type="ARBA" id="ARBA00022692"/>
    </source>
</evidence>
<dbReference type="NCBIfam" id="TIGR01194">
    <property type="entry name" value="cyc_pep_trnsptr"/>
    <property type="match status" value="1"/>
</dbReference>
<dbReference type="InterPro" id="IPR017871">
    <property type="entry name" value="ABC_transporter-like_CS"/>
</dbReference>
<evidence type="ECO:0000256" key="5">
    <source>
        <dbReference type="ARBA" id="ARBA00022989"/>
    </source>
</evidence>
<dbReference type="InterPro" id="IPR003439">
    <property type="entry name" value="ABC_transporter-like_ATP-bd"/>
</dbReference>
<dbReference type="Gene3D" id="3.40.50.300">
    <property type="entry name" value="P-loop containing nucleotide triphosphate hydrolases"/>
    <property type="match status" value="1"/>
</dbReference>
<dbReference type="Pfam" id="PF00005">
    <property type="entry name" value="ABC_tran"/>
    <property type="match status" value="1"/>
</dbReference>
<keyword evidence="11" id="KW-1185">Reference proteome</keyword>
<gene>
    <name evidence="10" type="ORF">D0817_19865</name>
</gene>
<feature type="transmembrane region" description="Helical" evidence="7">
    <location>
        <begin position="149"/>
        <end position="167"/>
    </location>
</feature>
<evidence type="ECO:0000313" key="10">
    <source>
        <dbReference type="EMBL" id="RUT68618.1"/>
    </source>
</evidence>
<feature type="transmembrane region" description="Helical" evidence="7">
    <location>
        <begin position="121"/>
        <end position="143"/>
    </location>
</feature>
<dbReference type="SUPFAM" id="SSF52540">
    <property type="entry name" value="P-loop containing nucleoside triphosphate hydrolases"/>
    <property type="match status" value="1"/>
</dbReference>
<evidence type="ECO:0000259" key="8">
    <source>
        <dbReference type="PROSITE" id="PS50893"/>
    </source>
</evidence>
<dbReference type="PROSITE" id="PS50929">
    <property type="entry name" value="ABC_TM1F"/>
    <property type="match status" value="1"/>
</dbReference>
<organism evidence="10 11">
    <name type="scientific">Flavobacterium cupreum</name>
    <dbReference type="NCBI Taxonomy" id="2133766"/>
    <lineage>
        <taxon>Bacteria</taxon>
        <taxon>Pseudomonadati</taxon>
        <taxon>Bacteroidota</taxon>
        <taxon>Flavobacteriia</taxon>
        <taxon>Flavobacteriales</taxon>
        <taxon>Flavobacteriaceae</taxon>
        <taxon>Flavobacterium</taxon>
    </lineage>
</organism>
<name>A0A434A2J4_9FLAO</name>
<feature type="domain" description="ABC transporter" evidence="8">
    <location>
        <begin position="429"/>
        <end position="648"/>
    </location>
</feature>
<dbReference type="InterPro" id="IPR003593">
    <property type="entry name" value="AAA+_ATPase"/>
</dbReference>
<dbReference type="GO" id="GO:1904680">
    <property type="term" value="F:peptide transmembrane transporter activity"/>
    <property type="evidence" value="ECO:0007669"/>
    <property type="project" value="InterPro"/>
</dbReference>
<sequence>MENIVYKLYLINSIIAFIGLLFFGVVIFQKIKKDRTLDFSSKKVYSYFTGFLVLSPVILALYYIPVALYDEDFWLDNKYQYLQEQNAVMLLGIIIVAFYALVRISMFLPHKNQYYDIGSQLLLLSLFPGVASAVNVMIISKFITDDIKAGYLLLFFAVTTFIYIVTVRISKRKTASLGILLAHKFNIIIASKIFKIPFRKYEKLAKGKIYTILNDDINAIFAFSQNVVNIYTTFITTVMVLIYMFTLNIISSLLLIGVTIVIMGLLFLMSGRLKRTGHTARRKREHYTNLISGLLNGFKELVLHKVKRDRFQSDLAKVSKDYYDASQANINVGIDAALFSELSFTIAVGVSCLLFPVIFDFNKELVTAYVIAVLFLWGPVGALINGVPQIINVQVSWKRIKDFLENADTDEISYNDTAENYETVKVEKISVNKVYFQYQSETENQDITYGIGPISFEADRGELVFIIGGNGSGKTTFLKLLIGLYEPDSGEILINGKAVTSKELSECFSVIYSDFYLFKKLYDIQEHRLDQVYEWLEVLQLSDKVKIEDGVFSTIDLSKGQCKRLAILKSYLEDRPVYFFDEVAADLDPEFRNFFYNDLLTKMRNEGKILIIITHDENYFDIADNIYKMEMGNIVHLNKEAFKLSEHI</sequence>
<dbReference type="PANTHER" id="PTHR24221">
    <property type="entry name" value="ATP-BINDING CASSETTE SUB-FAMILY B"/>
    <property type="match status" value="1"/>
</dbReference>
<dbReference type="RefSeq" id="WP_127340062.1">
    <property type="nucleotide sequence ID" value="NZ_QWDM01000015.1"/>
</dbReference>
<dbReference type="InterPro" id="IPR027417">
    <property type="entry name" value="P-loop_NTPase"/>
</dbReference>
<feature type="transmembrane region" description="Helical" evidence="7">
    <location>
        <begin position="252"/>
        <end position="273"/>
    </location>
</feature>
<feature type="transmembrane region" description="Helical" evidence="7">
    <location>
        <begin position="336"/>
        <end position="359"/>
    </location>
</feature>
<reference evidence="11" key="1">
    <citation type="journal article" date="2019" name="Syst. Appl. Microbiol.">
        <title>Flavobacterium circumlabens sp. nov. and Flavobacterium cupreum sp. nov., two psychrotrophic species isolated from Antarctic environmental samples.</title>
        <authorList>
            <person name="Kralova S."/>
            <person name="Busse H.-J."/>
            <person name="Svec P."/>
            <person name="Maslanova I."/>
            <person name="Stankova E."/>
            <person name="Bartak M."/>
            <person name="Sedlacek I."/>
        </authorList>
    </citation>
    <scope>NUCLEOTIDE SEQUENCE [LARGE SCALE GENOMIC DNA]</scope>
    <source>
        <strain evidence="11">CCM 8825</strain>
    </source>
</reference>
<accession>A0A434A2J4</accession>
<dbReference type="PROSITE" id="PS50893">
    <property type="entry name" value="ABC_TRANSPORTER_2"/>
    <property type="match status" value="1"/>
</dbReference>
<dbReference type="GO" id="GO:0015833">
    <property type="term" value="P:peptide transport"/>
    <property type="evidence" value="ECO:0007669"/>
    <property type="project" value="InterPro"/>
</dbReference>
<evidence type="ECO:0000256" key="4">
    <source>
        <dbReference type="ARBA" id="ARBA00022840"/>
    </source>
</evidence>
<keyword evidence="2 7" id="KW-0812">Transmembrane</keyword>
<feature type="transmembrane region" description="Helical" evidence="7">
    <location>
        <begin position="227"/>
        <end position="246"/>
    </location>
</feature>
<protein>
    <submittedName>
        <fullName evidence="10">Cyclic peptide export ABC transporter</fullName>
    </submittedName>
</protein>
<evidence type="ECO:0000256" key="6">
    <source>
        <dbReference type="ARBA" id="ARBA00023136"/>
    </source>
</evidence>
<dbReference type="AlphaFoldDB" id="A0A434A2J4"/>
<dbReference type="InterPro" id="IPR005898">
    <property type="entry name" value="Cyc_pep_transpt_SyrD/YojI"/>
</dbReference>
<feature type="transmembrane region" description="Helical" evidence="7">
    <location>
        <begin position="88"/>
        <end position="109"/>
    </location>
</feature>
<evidence type="ECO:0000256" key="7">
    <source>
        <dbReference type="SAM" id="Phobius"/>
    </source>
</evidence>
<dbReference type="EMBL" id="QWDM01000015">
    <property type="protein sequence ID" value="RUT68618.1"/>
    <property type="molecule type" value="Genomic_DNA"/>
</dbReference>
<dbReference type="PANTHER" id="PTHR24221:SF654">
    <property type="entry name" value="ATP-BINDING CASSETTE SUB-FAMILY B MEMBER 6"/>
    <property type="match status" value="1"/>
</dbReference>
<dbReference type="GO" id="GO:0016887">
    <property type="term" value="F:ATP hydrolysis activity"/>
    <property type="evidence" value="ECO:0007669"/>
    <property type="project" value="InterPro"/>
</dbReference>
<comment type="caution">
    <text evidence="10">The sequence shown here is derived from an EMBL/GenBank/DDBJ whole genome shotgun (WGS) entry which is preliminary data.</text>
</comment>
<dbReference type="Proteomes" id="UP000288102">
    <property type="component" value="Unassembled WGS sequence"/>
</dbReference>
<dbReference type="SMART" id="SM00382">
    <property type="entry name" value="AAA"/>
    <property type="match status" value="1"/>
</dbReference>
<evidence type="ECO:0000259" key="9">
    <source>
        <dbReference type="PROSITE" id="PS50929"/>
    </source>
</evidence>
<dbReference type="SUPFAM" id="SSF90123">
    <property type="entry name" value="ABC transporter transmembrane region"/>
    <property type="match status" value="1"/>
</dbReference>
<dbReference type="PROSITE" id="PS00211">
    <property type="entry name" value="ABC_TRANSPORTER_1"/>
    <property type="match status" value="1"/>
</dbReference>
<dbReference type="InterPro" id="IPR039421">
    <property type="entry name" value="Type_1_exporter"/>
</dbReference>
<dbReference type="InterPro" id="IPR011527">
    <property type="entry name" value="ABC1_TM_dom"/>
</dbReference>